<dbReference type="EMBL" id="CP046916">
    <property type="protein sequence ID" value="QGZ66382.1"/>
    <property type="molecule type" value="Genomic_DNA"/>
</dbReference>
<evidence type="ECO:0008006" key="4">
    <source>
        <dbReference type="Google" id="ProtNLM"/>
    </source>
</evidence>
<protein>
    <recommendedName>
        <fullName evidence="4">Phage protein</fullName>
    </recommendedName>
</protein>
<reference evidence="1 3" key="1">
    <citation type="submission" date="2019-12" db="EMBL/GenBank/DDBJ databases">
        <title>Paraburkholderia acidiphila 7Q-K02 sp. nov and Paraburkholderia acidisoli DHF22 sp. nov., two strains isolated from forest soil.</title>
        <authorList>
            <person name="Gao Z."/>
            <person name="Qiu L."/>
        </authorList>
    </citation>
    <scope>NUCLEOTIDE SEQUENCE [LARGE SCALE GENOMIC DNA]</scope>
    <source>
        <strain evidence="1 3">DHF22</strain>
    </source>
</reference>
<gene>
    <name evidence="1" type="ORF">FAZ98_31370</name>
    <name evidence="2" type="ORF">FAZ98_31855</name>
</gene>
<dbReference type="RefSeq" id="WP_158957584.1">
    <property type="nucleotide sequence ID" value="NZ_CP046916.1"/>
</dbReference>
<sequence>MTLQKILDEGTVDINEPNEFFGEWDSHQIWVKRVDDERWYITVRDPSGCYTYDGYWDAEKYVPIEEAIKESIKGAMLEMK</sequence>
<dbReference type="AlphaFoldDB" id="A0A7Z2GR76"/>
<dbReference type="KEGG" id="pacs:FAZ98_31370"/>
<organism evidence="1 3">
    <name type="scientific">Paraburkholderia acidisoli</name>
    <dbReference type="NCBI Taxonomy" id="2571748"/>
    <lineage>
        <taxon>Bacteria</taxon>
        <taxon>Pseudomonadati</taxon>
        <taxon>Pseudomonadota</taxon>
        <taxon>Betaproteobacteria</taxon>
        <taxon>Burkholderiales</taxon>
        <taxon>Burkholderiaceae</taxon>
        <taxon>Paraburkholderia</taxon>
    </lineage>
</organism>
<evidence type="ECO:0000313" key="3">
    <source>
        <dbReference type="Proteomes" id="UP000433577"/>
    </source>
</evidence>
<dbReference type="EMBL" id="CP046916">
    <property type="protein sequence ID" value="QGZ66296.1"/>
    <property type="molecule type" value="Genomic_DNA"/>
</dbReference>
<dbReference type="OrthoDB" id="8450115at2"/>
<dbReference type="KEGG" id="pacs:FAZ98_31855"/>
<dbReference type="Proteomes" id="UP000433577">
    <property type="component" value="Chromosome 4"/>
</dbReference>
<proteinExistence type="predicted"/>
<evidence type="ECO:0000313" key="1">
    <source>
        <dbReference type="EMBL" id="QGZ66296.1"/>
    </source>
</evidence>
<evidence type="ECO:0000313" key="2">
    <source>
        <dbReference type="EMBL" id="QGZ66382.1"/>
    </source>
</evidence>
<keyword evidence="3" id="KW-1185">Reference proteome</keyword>
<name>A0A7Z2GR76_9BURK</name>
<accession>A0A7Z2GR76</accession>